<feature type="domain" description="Serine aminopeptidase S33" evidence="1">
    <location>
        <begin position="26"/>
        <end position="302"/>
    </location>
</feature>
<evidence type="ECO:0000259" key="1">
    <source>
        <dbReference type="Pfam" id="PF12146"/>
    </source>
</evidence>
<dbReference type="Proteomes" id="UP000595917">
    <property type="component" value="Chromosome"/>
</dbReference>
<dbReference type="InterPro" id="IPR051044">
    <property type="entry name" value="MAG_DAG_Lipase"/>
</dbReference>
<dbReference type="PANTHER" id="PTHR11614">
    <property type="entry name" value="PHOSPHOLIPASE-RELATED"/>
    <property type="match status" value="1"/>
</dbReference>
<sequence>MEKSIQWLNRDDGAKLFLRRWSPQGSPRAVLQIVHGMAEHSLRYEGLADTLCSAGIDVWAADQRGHGKTADLSVNDAGHGGQLGHCADRNGFSAVISDIDAVFDRIEQTYGGENAVPPLFLLGHSWGSFLAQGYAEHRGSRLRGCMLSGTRGPDGLKISAGAPVISLAASVKGVRKPSSFIYAMVDGPYNKPFRPNRTRFDWLSRDEREVDAYIADPLCGFMCSGGFYRDMIQGLKAIHREESMMGIPRDLPLYIFCGSADPVGDMGTSPTALVNAYKKLEIADLEFVLYPDARHETLNETNREEVTTNLLAWIEKHLVR</sequence>
<dbReference type="InterPro" id="IPR029058">
    <property type="entry name" value="AB_hydrolase_fold"/>
</dbReference>
<protein>
    <submittedName>
        <fullName evidence="2">Lysophospholipase</fullName>
    </submittedName>
</protein>
<reference evidence="2" key="1">
    <citation type="submission" date="2021-01" db="EMBL/GenBank/DDBJ databases">
        <title>Description of Breznakiella homolactica.</title>
        <authorList>
            <person name="Song Y."/>
            <person name="Brune A."/>
        </authorList>
    </citation>
    <scope>NUCLEOTIDE SEQUENCE</scope>
    <source>
        <strain evidence="2">RmG30</strain>
    </source>
</reference>
<dbReference type="Pfam" id="PF12146">
    <property type="entry name" value="Hydrolase_4"/>
    <property type="match status" value="1"/>
</dbReference>
<dbReference type="EMBL" id="CP067089">
    <property type="protein sequence ID" value="QQO07942.1"/>
    <property type="molecule type" value="Genomic_DNA"/>
</dbReference>
<dbReference type="KEGG" id="bhc:JFL75_13450"/>
<evidence type="ECO:0000313" key="3">
    <source>
        <dbReference type="Proteomes" id="UP000595917"/>
    </source>
</evidence>
<gene>
    <name evidence="2" type="ORF">JFL75_13450</name>
</gene>
<dbReference type="SUPFAM" id="SSF53474">
    <property type="entry name" value="alpha/beta-Hydrolases"/>
    <property type="match status" value="1"/>
</dbReference>
<evidence type="ECO:0000313" key="2">
    <source>
        <dbReference type="EMBL" id="QQO07942.1"/>
    </source>
</evidence>
<dbReference type="AlphaFoldDB" id="A0A7T7XKM4"/>
<organism evidence="2 3">
    <name type="scientific">Breznakiella homolactica</name>
    <dbReference type="NCBI Taxonomy" id="2798577"/>
    <lineage>
        <taxon>Bacteria</taxon>
        <taxon>Pseudomonadati</taxon>
        <taxon>Spirochaetota</taxon>
        <taxon>Spirochaetia</taxon>
        <taxon>Spirochaetales</taxon>
        <taxon>Breznakiellaceae</taxon>
        <taxon>Breznakiella</taxon>
    </lineage>
</organism>
<dbReference type="RefSeq" id="WP_215625248.1">
    <property type="nucleotide sequence ID" value="NZ_CP067089.2"/>
</dbReference>
<name>A0A7T7XKM4_9SPIR</name>
<keyword evidence="3" id="KW-1185">Reference proteome</keyword>
<dbReference type="InterPro" id="IPR022742">
    <property type="entry name" value="Hydrolase_4"/>
</dbReference>
<proteinExistence type="predicted"/>
<dbReference type="Gene3D" id="3.40.50.1820">
    <property type="entry name" value="alpha/beta hydrolase"/>
    <property type="match status" value="1"/>
</dbReference>
<accession>A0A7T7XKM4</accession>